<reference evidence="4 5" key="1">
    <citation type="submission" date="2018-08" db="EMBL/GenBank/DDBJ databases">
        <title>A genome reference for cultivated species of the human gut microbiota.</title>
        <authorList>
            <person name="Zou Y."/>
            <person name="Xue W."/>
            <person name="Luo G."/>
        </authorList>
    </citation>
    <scope>NUCLEOTIDE SEQUENCE [LARGE SCALE GENOMIC DNA]</scope>
    <source>
        <strain evidence="4 5">AF48-16</strain>
    </source>
</reference>
<dbReference type="PANTHER" id="PTHR43736">
    <property type="entry name" value="ADP-RIBOSE PYROPHOSPHATASE"/>
    <property type="match status" value="1"/>
</dbReference>
<name>A0A415EXG4_ENTCA</name>
<dbReference type="SUPFAM" id="SSF55811">
    <property type="entry name" value="Nudix"/>
    <property type="match status" value="1"/>
</dbReference>
<evidence type="ECO:0000313" key="5">
    <source>
        <dbReference type="Proteomes" id="UP000286288"/>
    </source>
</evidence>
<dbReference type="InterPro" id="IPR015797">
    <property type="entry name" value="NUDIX_hydrolase-like_dom_sf"/>
</dbReference>
<keyword evidence="2" id="KW-0378">Hydrolase</keyword>
<dbReference type="PROSITE" id="PS00893">
    <property type="entry name" value="NUDIX_BOX"/>
    <property type="match status" value="1"/>
</dbReference>
<gene>
    <name evidence="4" type="ORF">DW084_02340</name>
</gene>
<organism evidence="4 5">
    <name type="scientific">Enterococcus casseliflavus</name>
    <name type="common">Enterococcus flavescens</name>
    <dbReference type="NCBI Taxonomy" id="37734"/>
    <lineage>
        <taxon>Bacteria</taxon>
        <taxon>Bacillati</taxon>
        <taxon>Bacillota</taxon>
        <taxon>Bacilli</taxon>
        <taxon>Lactobacillales</taxon>
        <taxon>Enterococcaceae</taxon>
        <taxon>Enterococcus</taxon>
    </lineage>
</organism>
<dbReference type="PROSITE" id="PS51462">
    <property type="entry name" value="NUDIX"/>
    <property type="match status" value="1"/>
</dbReference>
<dbReference type="InterPro" id="IPR020084">
    <property type="entry name" value="NUDIX_hydrolase_CS"/>
</dbReference>
<dbReference type="EMBL" id="QRMZ01000002">
    <property type="protein sequence ID" value="RHK07980.1"/>
    <property type="molecule type" value="Genomic_DNA"/>
</dbReference>
<evidence type="ECO:0000256" key="1">
    <source>
        <dbReference type="ARBA" id="ARBA00005582"/>
    </source>
</evidence>
<comment type="similarity">
    <text evidence="1">Belongs to the Nudix hydrolase family.</text>
</comment>
<dbReference type="Proteomes" id="UP000286288">
    <property type="component" value="Unassembled WGS sequence"/>
</dbReference>
<dbReference type="CDD" id="cd04665">
    <property type="entry name" value="NUDIX_RppH"/>
    <property type="match status" value="1"/>
</dbReference>
<dbReference type="Pfam" id="PF00293">
    <property type="entry name" value="NUDIX"/>
    <property type="match status" value="1"/>
</dbReference>
<protein>
    <submittedName>
        <fullName evidence="4">NUDIX domain-containing protein</fullName>
    </submittedName>
</protein>
<feature type="domain" description="Nudix hydrolase" evidence="3">
    <location>
        <begin position="24"/>
        <end position="147"/>
    </location>
</feature>
<dbReference type="PANTHER" id="PTHR43736:SF1">
    <property type="entry name" value="DIHYDRONEOPTERIN TRIPHOSPHATE DIPHOSPHATASE"/>
    <property type="match status" value="1"/>
</dbReference>
<proteinExistence type="inferred from homology"/>
<evidence type="ECO:0000313" key="4">
    <source>
        <dbReference type="EMBL" id="RHK07980.1"/>
    </source>
</evidence>
<dbReference type="Gene3D" id="3.90.79.10">
    <property type="entry name" value="Nucleoside Triphosphate Pyrophosphohydrolase"/>
    <property type="match status" value="1"/>
</dbReference>
<sequence>MSAFLKGMRKMSNVTIFELEKIAEEQLVFAVIISKYQEKFVYVKHKERDTLEIPGGKRELGESITECADRELKEETGAKHFTLEPLFIYGVEKDGETDYGLVFEAQITELEDELTSEIEAIYVRVKPPVSWTYPTIQPLLLAEYVKRTKQ</sequence>
<dbReference type="AlphaFoldDB" id="A0A415EXG4"/>
<evidence type="ECO:0000259" key="3">
    <source>
        <dbReference type="PROSITE" id="PS51462"/>
    </source>
</evidence>
<dbReference type="GO" id="GO:0016787">
    <property type="term" value="F:hydrolase activity"/>
    <property type="evidence" value="ECO:0007669"/>
    <property type="project" value="UniProtKB-KW"/>
</dbReference>
<evidence type="ECO:0000256" key="2">
    <source>
        <dbReference type="ARBA" id="ARBA00022801"/>
    </source>
</evidence>
<accession>A0A415EXG4</accession>
<comment type="caution">
    <text evidence="4">The sequence shown here is derived from an EMBL/GenBank/DDBJ whole genome shotgun (WGS) entry which is preliminary data.</text>
</comment>
<dbReference type="InterPro" id="IPR000086">
    <property type="entry name" value="NUDIX_hydrolase_dom"/>
</dbReference>
<dbReference type="InterPro" id="IPR014078">
    <property type="entry name" value="Nudix_YtkD"/>
</dbReference>